<keyword evidence="1" id="KW-0472">Membrane</keyword>
<gene>
    <name evidence="2" type="ORF">SAMN05421540_11417</name>
</gene>
<reference evidence="2 3" key="1">
    <citation type="submission" date="2016-10" db="EMBL/GenBank/DDBJ databases">
        <authorList>
            <person name="de Groot N.N."/>
        </authorList>
    </citation>
    <scope>NUCLEOTIDE SEQUENCE [LARGE SCALE GENOMIC DNA]</scope>
    <source>
        <strain evidence="2 3">DSM 23581</strain>
    </source>
</reference>
<keyword evidence="1" id="KW-0812">Transmembrane</keyword>
<feature type="transmembrane region" description="Helical" evidence="1">
    <location>
        <begin position="58"/>
        <end position="79"/>
    </location>
</feature>
<accession>A0A1H4DS16</accession>
<dbReference type="STRING" id="908615.SAMN05421540_11417"/>
<evidence type="ECO:0000313" key="3">
    <source>
        <dbReference type="Proteomes" id="UP000198820"/>
    </source>
</evidence>
<sequence length="181" mass="21912">MKYLSFNSKKSLNQEKLVFDEPLLLIFFEIFHYFILTIGPVIFGIAFFYVQLNFRNPVLFPFSIVTLILSFLITLFIFFQIKKSNTFRKIKGKENRKENMNLIENICNKNDWKILHTDNHSHVILIEKLKLAYHNGRELYILYKDDKIYIRCLTYAMHDMKNPFHWNSQRKTENMFIEKLI</sequence>
<dbReference type="AlphaFoldDB" id="A0A1H4DS16"/>
<evidence type="ECO:0000256" key="1">
    <source>
        <dbReference type="SAM" id="Phobius"/>
    </source>
</evidence>
<name>A0A1H4DS16_9FLAO</name>
<evidence type="ECO:0000313" key="2">
    <source>
        <dbReference type="EMBL" id="SEA75575.1"/>
    </source>
</evidence>
<dbReference type="RefSeq" id="WP_093245876.1">
    <property type="nucleotide sequence ID" value="NZ_FNQF01000014.1"/>
</dbReference>
<feature type="transmembrane region" description="Helical" evidence="1">
    <location>
        <begin position="23"/>
        <end position="52"/>
    </location>
</feature>
<dbReference type="EMBL" id="FNQF01000014">
    <property type="protein sequence ID" value="SEA75575.1"/>
    <property type="molecule type" value="Genomic_DNA"/>
</dbReference>
<keyword evidence="3" id="KW-1185">Reference proteome</keyword>
<keyword evidence="1" id="KW-1133">Transmembrane helix</keyword>
<organism evidence="2 3">
    <name type="scientific">Psychroflexus halocasei</name>
    <dbReference type="NCBI Taxonomy" id="908615"/>
    <lineage>
        <taxon>Bacteria</taxon>
        <taxon>Pseudomonadati</taxon>
        <taxon>Bacteroidota</taxon>
        <taxon>Flavobacteriia</taxon>
        <taxon>Flavobacteriales</taxon>
        <taxon>Flavobacteriaceae</taxon>
        <taxon>Psychroflexus</taxon>
    </lineage>
</organism>
<protein>
    <submittedName>
        <fullName evidence="2">Uncharacterized protein</fullName>
    </submittedName>
</protein>
<dbReference type="Proteomes" id="UP000198820">
    <property type="component" value="Unassembled WGS sequence"/>
</dbReference>
<proteinExistence type="predicted"/>